<dbReference type="InterPro" id="IPR029058">
    <property type="entry name" value="AB_hydrolase_fold"/>
</dbReference>
<reference evidence="1 2" key="1">
    <citation type="submission" date="2019-02" db="EMBL/GenBank/DDBJ databases">
        <title>Dyella amyloliquefaciens sp. nov., isolated from forest soil.</title>
        <authorList>
            <person name="Gao Z.-H."/>
            <person name="Qiu L.-H."/>
        </authorList>
    </citation>
    <scope>NUCLEOTIDE SEQUENCE [LARGE SCALE GENOMIC DNA]</scope>
    <source>
        <strain evidence="1 2">KACC 12747</strain>
    </source>
</reference>
<dbReference type="InterPro" id="IPR010662">
    <property type="entry name" value="RBBP9/YdeN"/>
</dbReference>
<dbReference type="SUPFAM" id="SSF53474">
    <property type="entry name" value="alpha/beta-Hydrolases"/>
    <property type="match status" value="1"/>
</dbReference>
<dbReference type="Proteomes" id="UP000291822">
    <property type="component" value="Unassembled WGS sequence"/>
</dbReference>
<dbReference type="GO" id="GO:0016787">
    <property type="term" value="F:hydrolase activity"/>
    <property type="evidence" value="ECO:0007669"/>
    <property type="project" value="UniProtKB-KW"/>
</dbReference>
<organism evidence="1 2">
    <name type="scientific">Dyella soli</name>
    <dbReference type="NCBI Taxonomy" id="522319"/>
    <lineage>
        <taxon>Bacteria</taxon>
        <taxon>Pseudomonadati</taxon>
        <taxon>Pseudomonadota</taxon>
        <taxon>Gammaproteobacteria</taxon>
        <taxon>Lysobacterales</taxon>
        <taxon>Rhodanobacteraceae</taxon>
        <taxon>Dyella</taxon>
    </lineage>
</organism>
<evidence type="ECO:0000313" key="1">
    <source>
        <dbReference type="EMBL" id="TCI12990.1"/>
    </source>
</evidence>
<evidence type="ECO:0000313" key="2">
    <source>
        <dbReference type="Proteomes" id="UP000291822"/>
    </source>
</evidence>
<dbReference type="Gene3D" id="3.40.50.1820">
    <property type="entry name" value="alpha/beta hydrolase"/>
    <property type="match status" value="1"/>
</dbReference>
<accession>A0A4R0Z3P5</accession>
<keyword evidence="2" id="KW-1185">Reference proteome</keyword>
<dbReference type="Pfam" id="PF06821">
    <property type="entry name" value="Ser_hydrolase"/>
    <property type="match status" value="1"/>
</dbReference>
<dbReference type="EMBL" id="SJTG01000001">
    <property type="protein sequence ID" value="TCI12990.1"/>
    <property type="molecule type" value="Genomic_DNA"/>
</dbReference>
<name>A0A4R0Z3P5_9GAMM</name>
<sequence length="183" mass="19577">MTTPTILFVPGLRDHVSQHWQTLLQAKLPSARSVPPLEHDKLSRAARVAALDRALEAIDGPVILVAHSAGVMITVHWAQTHRRPIHGALLATPADLETPMPAGYPTTDTLHEHGWLPVPRAPLPFPSLVASSDNDPLCAAPRAAELANQWGSLLVELGAVGHLNPAAGYGPWPMAQTLIDTLL</sequence>
<keyword evidence="1" id="KW-0378">Hydrolase</keyword>
<dbReference type="AlphaFoldDB" id="A0A4R0Z3P5"/>
<comment type="caution">
    <text evidence="1">The sequence shown here is derived from an EMBL/GenBank/DDBJ whole genome shotgun (WGS) entry which is preliminary data.</text>
</comment>
<gene>
    <name evidence="1" type="ORF">EZM97_06685</name>
</gene>
<proteinExistence type="predicted"/>
<dbReference type="RefSeq" id="WP_131150227.1">
    <property type="nucleotide sequence ID" value="NZ_SJTG01000001.1"/>
</dbReference>
<protein>
    <submittedName>
        <fullName evidence="1">Alpha/beta hydrolase</fullName>
    </submittedName>
</protein>